<dbReference type="Proteomes" id="UP000515146">
    <property type="component" value="Unplaced"/>
</dbReference>
<keyword evidence="7 12" id="KW-1133">Transmembrane helix</keyword>
<dbReference type="InterPro" id="IPR049562">
    <property type="entry name" value="SLC25A33/36-like"/>
</dbReference>
<dbReference type="SUPFAM" id="SSF103506">
    <property type="entry name" value="Mitochondrial carrier"/>
    <property type="match status" value="1"/>
</dbReference>
<evidence type="ECO:0000256" key="7">
    <source>
        <dbReference type="ARBA" id="ARBA00022989"/>
    </source>
</evidence>
<dbReference type="InParanoid" id="A0A6P6Y722"/>
<evidence type="ECO:0000256" key="3">
    <source>
        <dbReference type="ARBA" id="ARBA00022448"/>
    </source>
</evidence>
<dbReference type="GO" id="GO:0005743">
    <property type="term" value="C:mitochondrial inner membrane"/>
    <property type="evidence" value="ECO:0007669"/>
    <property type="project" value="UniProtKB-SubCell"/>
</dbReference>
<gene>
    <name evidence="14" type="primary">LOC113795204</name>
</gene>
<reference evidence="14" key="1">
    <citation type="submission" date="2025-08" db="UniProtKB">
        <authorList>
            <consortium name="RefSeq"/>
        </authorList>
    </citation>
    <scope>IDENTIFICATION</scope>
    <source>
        <strain evidence="14">Airmid</strain>
    </source>
</reference>
<comment type="similarity">
    <text evidence="2 11">Belongs to the mitochondrial carrier (TC 2.A.29) family.</text>
</comment>
<keyword evidence="13" id="KW-1185">Reference proteome</keyword>
<evidence type="ECO:0000256" key="6">
    <source>
        <dbReference type="ARBA" id="ARBA00022792"/>
    </source>
</evidence>
<keyword evidence="5" id="KW-0677">Repeat</keyword>
<keyword evidence="4 10" id="KW-0812">Transmembrane</keyword>
<dbReference type="PANTHER" id="PTHR45829">
    <property type="entry name" value="MITOCHONDRIAL CARRIER PROTEIN RIM2"/>
    <property type="match status" value="1"/>
</dbReference>
<evidence type="ECO:0000256" key="11">
    <source>
        <dbReference type="RuleBase" id="RU000488"/>
    </source>
</evidence>
<dbReference type="InterPro" id="IPR018108">
    <property type="entry name" value="MCP_transmembrane"/>
</dbReference>
<evidence type="ECO:0000256" key="1">
    <source>
        <dbReference type="ARBA" id="ARBA00004448"/>
    </source>
</evidence>
<dbReference type="GO" id="GO:0015218">
    <property type="term" value="F:pyrimidine nucleotide transmembrane transporter activity"/>
    <property type="evidence" value="ECO:0007669"/>
    <property type="project" value="InterPro"/>
</dbReference>
<keyword evidence="3 11" id="KW-0813">Transport</keyword>
<dbReference type="PANTHER" id="PTHR45829:SF4">
    <property type="entry name" value="MITOCHONDRIAL CARRIER PROTEIN RIM2"/>
    <property type="match status" value="1"/>
</dbReference>
<evidence type="ECO:0000313" key="13">
    <source>
        <dbReference type="Proteomes" id="UP000515146"/>
    </source>
</evidence>
<dbReference type="OMA" id="WVMYEQM"/>
<comment type="subcellular location">
    <subcellularLocation>
        <location evidence="1">Mitochondrion inner membrane</location>
        <topology evidence="1">Multi-pass membrane protein</topology>
    </subcellularLocation>
</comment>
<dbReference type="InterPro" id="IPR002067">
    <property type="entry name" value="MCP"/>
</dbReference>
<dbReference type="InterPro" id="IPR023395">
    <property type="entry name" value="MCP_dom_sf"/>
</dbReference>
<evidence type="ECO:0000256" key="8">
    <source>
        <dbReference type="ARBA" id="ARBA00023128"/>
    </source>
</evidence>
<evidence type="ECO:0000256" key="12">
    <source>
        <dbReference type="SAM" id="Phobius"/>
    </source>
</evidence>
<keyword evidence="9 10" id="KW-0472">Membrane</keyword>
<organism evidence="13 14">
    <name type="scientific">Dermatophagoides pteronyssinus</name>
    <name type="common">European house dust mite</name>
    <dbReference type="NCBI Taxonomy" id="6956"/>
    <lineage>
        <taxon>Eukaryota</taxon>
        <taxon>Metazoa</taxon>
        <taxon>Ecdysozoa</taxon>
        <taxon>Arthropoda</taxon>
        <taxon>Chelicerata</taxon>
        <taxon>Arachnida</taxon>
        <taxon>Acari</taxon>
        <taxon>Acariformes</taxon>
        <taxon>Sarcoptiformes</taxon>
        <taxon>Astigmata</taxon>
        <taxon>Psoroptidia</taxon>
        <taxon>Analgoidea</taxon>
        <taxon>Pyroglyphidae</taxon>
        <taxon>Dermatophagoidinae</taxon>
        <taxon>Dermatophagoides</taxon>
    </lineage>
</organism>
<dbReference type="KEGG" id="dpte:113795204"/>
<name>A0A6P6Y722_DERPT</name>
<evidence type="ECO:0000256" key="2">
    <source>
        <dbReference type="ARBA" id="ARBA00006375"/>
    </source>
</evidence>
<accession>A0A6P6Y722</accession>
<feature type="repeat" description="Solcar" evidence="10">
    <location>
        <begin position="249"/>
        <end position="334"/>
    </location>
</feature>
<feature type="repeat" description="Solcar" evidence="10">
    <location>
        <begin position="3"/>
        <end position="109"/>
    </location>
</feature>
<dbReference type="GeneID" id="113795204"/>
<feature type="transmembrane region" description="Helical" evidence="12">
    <location>
        <begin position="251"/>
        <end position="270"/>
    </location>
</feature>
<dbReference type="OrthoDB" id="269120at2759"/>
<dbReference type="PRINTS" id="PR00926">
    <property type="entry name" value="MITOCARRIER"/>
</dbReference>
<dbReference type="Gene3D" id="1.50.40.10">
    <property type="entry name" value="Mitochondrial carrier domain"/>
    <property type="match status" value="2"/>
</dbReference>
<evidence type="ECO:0000256" key="10">
    <source>
        <dbReference type="PROSITE-ProRule" id="PRU00282"/>
    </source>
</evidence>
<evidence type="ECO:0000256" key="5">
    <source>
        <dbReference type="ARBA" id="ARBA00022737"/>
    </source>
</evidence>
<dbReference type="Pfam" id="PF00153">
    <property type="entry name" value="Mito_carr"/>
    <property type="match status" value="3"/>
</dbReference>
<dbReference type="RefSeq" id="XP_027201197.1">
    <property type="nucleotide sequence ID" value="XM_027345396.1"/>
</dbReference>
<dbReference type="FunCoup" id="A0A6P6Y722">
    <property type="interactions" value="1537"/>
</dbReference>
<dbReference type="GO" id="GO:1990519">
    <property type="term" value="P:pyrimidine nucleotide import into mitochondrion"/>
    <property type="evidence" value="ECO:0007669"/>
    <property type="project" value="TreeGrafter"/>
</dbReference>
<keyword evidence="6" id="KW-0999">Mitochondrion inner membrane</keyword>
<evidence type="ECO:0000256" key="4">
    <source>
        <dbReference type="ARBA" id="ARBA00022692"/>
    </source>
</evidence>
<keyword evidence="8" id="KW-0496">Mitochondrion</keyword>
<dbReference type="AlphaFoldDB" id="A0A6P6Y722"/>
<evidence type="ECO:0000313" key="14">
    <source>
        <dbReference type="RefSeq" id="XP_027201197.1"/>
    </source>
</evidence>
<protein>
    <submittedName>
        <fullName evidence="14">Solute carrier family 25 member 36-like</fullName>
    </submittedName>
</protein>
<sequence length="350" mass="39270">MSYDTFVHLIAGGLGGTFGAIATCPLEVVKTRLQSSVSNFDDDFFKINSKTTTSVTIGKNRNMTIWNCLKHIINTEGPRAIFKGLGPNIIGVAPSRAIYFCTYSQVKSWCNQRITPETPYVHMISSASGGFITCTLTNPIWFIKTRMQLDKSLRGMSAWSFIKNIYNRNGITGFYKGITASYFGISETIIYFVIYEFIKSKWFHSNSSIQISSSSSPSSLSIDFSKNESTLNNAAINSTNVQTNRSQMTNFFYFMGTAAISKAIASILAYPHEVARTRLREEGDRYKKFFPTIILVYKEEGIRKGIYRGLGTQLIRQIPNTAIMMGTYELTVYFLKNPPSCLRTDTTSLV</sequence>
<dbReference type="PROSITE" id="PS50920">
    <property type="entry name" value="SOLCAR"/>
    <property type="match status" value="3"/>
</dbReference>
<feature type="repeat" description="Solcar" evidence="10">
    <location>
        <begin position="117"/>
        <end position="201"/>
    </location>
</feature>
<proteinExistence type="inferred from homology"/>
<dbReference type="CTD" id="33350"/>
<evidence type="ECO:0000256" key="9">
    <source>
        <dbReference type="ARBA" id="ARBA00023136"/>
    </source>
</evidence>